<keyword evidence="2" id="KW-1185">Reference proteome</keyword>
<gene>
    <name evidence="1" type="ORF">KPL71_017656</name>
</gene>
<dbReference type="EMBL" id="CM039175">
    <property type="protein sequence ID" value="KAH9735185.1"/>
    <property type="molecule type" value="Genomic_DNA"/>
</dbReference>
<name>A0ACB8JRQ0_CITSI</name>
<evidence type="ECO:0000313" key="1">
    <source>
        <dbReference type="EMBL" id="KAH9735185.1"/>
    </source>
</evidence>
<comment type="caution">
    <text evidence="1">The sequence shown here is derived from an EMBL/GenBank/DDBJ whole genome shotgun (WGS) entry which is preliminary data.</text>
</comment>
<dbReference type="Proteomes" id="UP000829398">
    <property type="component" value="Chromosome 6"/>
</dbReference>
<accession>A0ACB8JRQ0</accession>
<protein>
    <submittedName>
        <fullName evidence="1">CASP-like protein 5A1</fullName>
    </submittedName>
</protein>
<proteinExistence type="predicted"/>
<evidence type="ECO:0000313" key="2">
    <source>
        <dbReference type="Proteomes" id="UP000829398"/>
    </source>
</evidence>
<sequence>MFASRPAVHPVEAPPLTEAAGPRVRMKDVQGMPGTPGGLVLRLLQFVFAAIAVSVMASTSDFHEATAFCYLVLALGLQSLWSISLLVLDIYAILVRRSLRNDKISCHWSPVFQESGRLYVSFCHFMDQYCQLSSNLIITSTLTYAAACSSAGITVLISNDLNRCGINHCTRFETATAMAFINTCGHESTLHIFLQQAKLIILLEEQQFNSKVLGLDILHYVDADSSLNAGCYPEVVSTGISSVSGDQNREFCLRATIMYPRSASKVGEMLSAGLGEVVDKEHERLVARKSIIEKLKLEEHKRQLIEMEWEEESRRMLRQQKKTAEEAEQKRLAAEFELRKNQRILLIQLEGAQALLDEEAEKCSSSKKKEAKKPIMDQQLRERQEMDKKLRKLAKTLNYLERANREEAIPLIEAAFQQRLEEERVLHEIEQQQEVELSRERHDEDLKESIGFQGSFHIINNIVIQNMSNEQDDERRLYQCVRKYKIIVKQFDELIEMMSARTKPPKRRRVASRCGGSSSNAATTTAPASSSQPDQNEVFVQTISRFLQDLRTESDSTTDPHGLSSTRNQK</sequence>
<organism evidence="1 2">
    <name type="scientific">Citrus sinensis</name>
    <name type="common">Sweet orange</name>
    <name type="synonym">Citrus aurantium var. sinensis</name>
    <dbReference type="NCBI Taxonomy" id="2711"/>
    <lineage>
        <taxon>Eukaryota</taxon>
        <taxon>Viridiplantae</taxon>
        <taxon>Streptophyta</taxon>
        <taxon>Embryophyta</taxon>
        <taxon>Tracheophyta</taxon>
        <taxon>Spermatophyta</taxon>
        <taxon>Magnoliopsida</taxon>
        <taxon>eudicotyledons</taxon>
        <taxon>Gunneridae</taxon>
        <taxon>Pentapetalae</taxon>
        <taxon>rosids</taxon>
        <taxon>malvids</taxon>
        <taxon>Sapindales</taxon>
        <taxon>Rutaceae</taxon>
        <taxon>Aurantioideae</taxon>
        <taxon>Citrus</taxon>
    </lineage>
</organism>
<reference evidence="2" key="1">
    <citation type="journal article" date="2023" name="Hortic. Res.">
        <title>A chromosome-level phased genome enabling allele-level studies in sweet orange: a case study on citrus Huanglongbing tolerance.</title>
        <authorList>
            <person name="Wu B."/>
            <person name="Yu Q."/>
            <person name="Deng Z."/>
            <person name="Duan Y."/>
            <person name="Luo F."/>
            <person name="Gmitter F. Jr."/>
        </authorList>
    </citation>
    <scope>NUCLEOTIDE SEQUENCE [LARGE SCALE GENOMIC DNA]</scope>
    <source>
        <strain evidence="2">cv. Valencia</strain>
    </source>
</reference>